<dbReference type="RefSeq" id="XP_003888583.1">
    <property type="nucleotide sequence ID" value="XM_003888534.1"/>
</dbReference>
<evidence type="ECO:0000313" key="2">
    <source>
        <dbReference type="Proteomes" id="UP000008783"/>
    </source>
</evidence>
<dbReference type="GeneID" id="13542355"/>
<dbReference type="PANTHER" id="PTHR48471:SF1">
    <property type="entry name" value="DDE TNP4 DOMAIN-CONTAINING PROTEIN"/>
    <property type="match status" value="1"/>
</dbReference>
<keyword evidence="2" id="KW-1185">Reference proteome</keyword>
<proteinExistence type="predicted"/>
<dbReference type="VEuPathDB" id="FungiDB:PGTG_22680"/>
<gene>
    <name evidence="1" type="ORF">PGTG_22680</name>
</gene>
<protein>
    <submittedName>
        <fullName evidence="1">Uncharacterized protein</fullName>
    </submittedName>
</protein>
<dbReference type="AlphaFoldDB" id="H6QV79"/>
<dbReference type="InParanoid" id="H6QV79"/>
<sequence>MPLVLMAFAGGLIQQLRTYLTRGDLPGNPMADSAWAYMFSGQKNRAFITTMCVDVATFNNLLKPFADRFTSERIPRANVNPQGKPQLGRQSLNAARCLGLVLH</sequence>
<evidence type="ECO:0000313" key="1">
    <source>
        <dbReference type="EMBL" id="EHS62780.1"/>
    </source>
</evidence>
<dbReference type="HOGENOM" id="CLU_2265036_0_0_1"/>
<organism evidence="1 2">
    <name type="scientific">Puccinia graminis f. sp. tritici (strain CRL 75-36-700-3 / race SCCL)</name>
    <name type="common">Black stem rust fungus</name>
    <dbReference type="NCBI Taxonomy" id="418459"/>
    <lineage>
        <taxon>Eukaryota</taxon>
        <taxon>Fungi</taxon>
        <taxon>Dikarya</taxon>
        <taxon>Basidiomycota</taxon>
        <taxon>Pucciniomycotina</taxon>
        <taxon>Pucciniomycetes</taxon>
        <taxon>Pucciniales</taxon>
        <taxon>Pucciniaceae</taxon>
        <taxon>Puccinia</taxon>
    </lineage>
</organism>
<accession>H6QV79</accession>
<dbReference type="PANTHER" id="PTHR48471">
    <property type="entry name" value="DDE TNP4 DOMAIN-CONTAINING PROTEIN"/>
    <property type="match status" value="1"/>
</dbReference>
<dbReference type="EMBL" id="DS178382">
    <property type="protein sequence ID" value="EHS62780.1"/>
    <property type="molecule type" value="Genomic_DNA"/>
</dbReference>
<dbReference type="OrthoDB" id="2506931at2759"/>
<reference evidence="2" key="1">
    <citation type="journal article" date="2011" name="Proc. Natl. Acad. Sci. U.S.A.">
        <title>Obligate biotrophy features unraveled by the genomic analysis of rust fungi.</title>
        <authorList>
            <person name="Duplessis S."/>
            <person name="Cuomo C.A."/>
            <person name="Lin Y.-C."/>
            <person name="Aerts A."/>
            <person name="Tisserant E."/>
            <person name="Veneault-Fourrey C."/>
            <person name="Joly D.L."/>
            <person name="Hacquard S."/>
            <person name="Amselem J."/>
            <person name="Cantarel B.L."/>
            <person name="Chiu R."/>
            <person name="Coutinho P.M."/>
            <person name="Feau N."/>
            <person name="Field M."/>
            <person name="Frey P."/>
            <person name="Gelhaye E."/>
            <person name="Goldberg J."/>
            <person name="Grabherr M.G."/>
            <person name="Kodira C.D."/>
            <person name="Kohler A."/>
            <person name="Kuees U."/>
            <person name="Lindquist E.A."/>
            <person name="Lucas S.M."/>
            <person name="Mago R."/>
            <person name="Mauceli E."/>
            <person name="Morin E."/>
            <person name="Murat C."/>
            <person name="Pangilinan J.L."/>
            <person name="Park R."/>
            <person name="Pearson M."/>
            <person name="Quesneville H."/>
            <person name="Rouhier N."/>
            <person name="Sakthikumar S."/>
            <person name="Salamov A.A."/>
            <person name="Schmutz J."/>
            <person name="Selles B."/>
            <person name="Shapiro H."/>
            <person name="Tanguay P."/>
            <person name="Tuskan G.A."/>
            <person name="Henrissat B."/>
            <person name="Van de Peer Y."/>
            <person name="Rouze P."/>
            <person name="Ellis J.G."/>
            <person name="Dodds P.N."/>
            <person name="Schein J.E."/>
            <person name="Zhong S."/>
            <person name="Hamelin R.C."/>
            <person name="Grigoriev I.V."/>
            <person name="Szabo L.J."/>
            <person name="Martin F."/>
        </authorList>
    </citation>
    <scope>NUCLEOTIDE SEQUENCE [LARGE SCALE GENOMIC DNA]</scope>
    <source>
        <strain evidence="2">CRL 75-36-700-3 / race SCCL</strain>
    </source>
</reference>
<dbReference type="Proteomes" id="UP000008783">
    <property type="component" value="Unassembled WGS sequence"/>
</dbReference>
<dbReference type="KEGG" id="pgr:PGTG_22680"/>
<name>H6QV79_PUCGT</name>